<reference evidence="5" key="1">
    <citation type="journal article" date="2013" name="J. Plant Res.">
        <title>Effect of fungi and light on seed germination of three Opuntia species from semiarid lands of central Mexico.</title>
        <authorList>
            <person name="Delgado-Sanchez P."/>
            <person name="Jimenez-Bremont J.F."/>
            <person name="Guerrero-Gonzalez Mde L."/>
            <person name="Flores J."/>
        </authorList>
    </citation>
    <scope>NUCLEOTIDE SEQUENCE</scope>
    <source>
        <tissue evidence="5">Cladode</tissue>
    </source>
</reference>
<reference evidence="5" key="2">
    <citation type="submission" date="2020-07" db="EMBL/GenBank/DDBJ databases">
        <authorList>
            <person name="Vera ALvarez R."/>
            <person name="Arias-Moreno D.M."/>
            <person name="Jimenez-Jacinto V."/>
            <person name="Jimenez-Bremont J.F."/>
            <person name="Swaminathan K."/>
            <person name="Moose S.P."/>
            <person name="Guerrero-Gonzalez M.L."/>
            <person name="Marino-Ramirez L."/>
            <person name="Landsman D."/>
            <person name="Rodriguez-Kessler M."/>
            <person name="Delgado-Sanchez P."/>
        </authorList>
    </citation>
    <scope>NUCLEOTIDE SEQUENCE</scope>
    <source>
        <tissue evidence="5">Cladode</tissue>
    </source>
</reference>
<feature type="compositionally biased region" description="Basic and acidic residues" evidence="3">
    <location>
        <begin position="398"/>
        <end position="407"/>
    </location>
</feature>
<evidence type="ECO:0000313" key="5">
    <source>
        <dbReference type="EMBL" id="MBA4670551.1"/>
    </source>
</evidence>
<dbReference type="EMBL" id="GISG01247918">
    <property type="protein sequence ID" value="MBA4670551.1"/>
    <property type="molecule type" value="Transcribed_RNA"/>
</dbReference>
<feature type="domain" description="ELYS-like" evidence="4">
    <location>
        <begin position="13"/>
        <end position="114"/>
    </location>
</feature>
<sequence>MFLRWSGRDFKADLMSLSEAVTAVRVRVECALLTEAFMYQRKLCSKVKEKQLKHQLPVDASDDLESEVRSWTDWVLVLVTEICSLCIRRNWVDRLIELPWNSDEERHLHKCLLDYATADPCKTPGSLLVVYYLQRHRYIDAYHIDCKLRALEEDFLSKNNVDEAVFYRMSSVAHWRSGLVNKSVELLPEVEQQQLKTGGLPEDTVLCRNQVDLRRAETPGQQDQATAVSSTSSSLHSSILFPTEHGTPLRSSSFGISKTDGNAGDIQSDFINLASHSLSHSKFFTPSERLPRSPFNAAPNFKLDDMLTPGIRSMRAHTIKDVGRAPSRLFQGDLQDTQLDEVPLPVEQNGVYGQFPKVSPPNSRRVMAKPATTPIRSRGLLDDSPQDRYKTAYGKRLSPGEDSDRPRSTVISADAMDISRSQENGSPAAHYNTSGVQRWRSDETSDEEEQPIAEKSSGVSSHTASMRRAPRSVRLLRR</sequence>
<feature type="region of interest" description="Disordered" evidence="3">
    <location>
        <begin position="351"/>
        <end position="478"/>
    </location>
</feature>
<dbReference type="AlphaFoldDB" id="A0A7C9AN18"/>
<name>A0A7C9AN18_OPUST</name>
<feature type="compositionally biased region" description="Basic and acidic residues" evidence="3">
    <location>
        <begin position="379"/>
        <end position="390"/>
    </location>
</feature>
<proteinExistence type="predicted"/>
<comment type="subcellular location">
    <subcellularLocation>
        <location evidence="1">Nucleus</location>
    </subcellularLocation>
</comment>
<feature type="compositionally biased region" description="Basic residues" evidence="3">
    <location>
        <begin position="468"/>
        <end position="478"/>
    </location>
</feature>
<dbReference type="InterPro" id="IPR044718">
    <property type="entry name" value="HOS1"/>
</dbReference>
<dbReference type="Pfam" id="PF13934">
    <property type="entry name" value="ELYS"/>
    <property type="match status" value="1"/>
</dbReference>
<dbReference type="GO" id="GO:0016567">
    <property type="term" value="P:protein ubiquitination"/>
    <property type="evidence" value="ECO:0007669"/>
    <property type="project" value="InterPro"/>
</dbReference>
<dbReference type="GO" id="GO:0005634">
    <property type="term" value="C:nucleus"/>
    <property type="evidence" value="ECO:0007669"/>
    <property type="project" value="UniProtKB-SubCell"/>
</dbReference>
<protein>
    <recommendedName>
        <fullName evidence="4">ELYS-like domain-containing protein</fullName>
    </recommendedName>
</protein>
<accession>A0A7C9AN18</accession>
<evidence type="ECO:0000256" key="3">
    <source>
        <dbReference type="SAM" id="MobiDB-lite"/>
    </source>
</evidence>
<dbReference type="GO" id="GO:0004842">
    <property type="term" value="F:ubiquitin-protein transferase activity"/>
    <property type="evidence" value="ECO:0007669"/>
    <property type="project" value="InterPro"/>
</dbReference>
<evidence type="ECO:0000256" key="2">
    <source>
        <dbReference type="ARBA" id="ARBA00023242"/>
    </source>
</evidence>
<dbReference type="InterPro" id="IPR025151">
    <property type="entry name" value="ELYS_dom"/>
</dbReference>
<dbReference type="PANTHER" id="PTHR47358">
    <property type="entry name" value="E3 UBIQUITIN-PROTEIN LIGASE HOS1"/>
    <property type="match status" value="1"/>
</dbReference>
<keyword evidence="2" id="KW-0539">Nucleus</keyword>
<evidence type="ECO:0000259" key="4">
    <source>
        <dbReference type="Pfam" id="PF13934"/>
    </source>
</evidence>
<organism evidence="5">
    <name type="scientific">Opuntia streptacantha</name>
    <name type="common">Prickly pear cactus</name>
    <name type="synonym">Opuntia cardona</name>
    <dbReference type="NCBI Taxonomy" id="393608"/>
    <lineage>
        <taxon>Eukaryota</taxon>
        <taxon>Viridiplantae</taxon>
        <taxon>Streptophyta</taxon>
        <taxon>Embryophyta</taxon>
        <taxon>Tracheophyta</taxon>
        <taxon>Spermatophyta</taxon>
        <taxon>Magnoliopsida</taxon>
        <taxon>eudicotyledons</taxon>
        <taxon>Gunneridae</taxon>
        <taxon>Pentapetalae</taxon>
        <taxon>Caryophyllales</taxon>
        <taxon>Cactineae</taxon>
        <taxon>Cactaceae</taxon>
        <taxon>Opuntioideae</taxon>
        <taxon>Opuntia</taxon>
    </lineage>
</organism>
<dbReference type="PANTHER" id="PTHR47358:SF2">
    <property type="entry name" value="E3 UBIQUITIN-PROTEIN LIGASE HOS1"/>
    <property type="match status" value="1"/>
</dbReference>
<feature type="compositionally biased region" description="Polar residues" evidence="3">
    <location>
        <begin position="419"/>
        <end position="436"/>
    </location>
</feature>
<evidence type="ECO:0000256" key="1">
    <source>
        <dbReference type="ARBA" id="ARBA00004123"/>
    </source>
</evidence>